<gene>
    <name evidence="5" type="ORF">TSA66_12055</name>
</gene>
<feature type="domain" description="NADH:ubiquinone oxidoreductase-like 20kDa subunit" evidence="4">
    <location>
        <begin position="15"/>
        <end position="151"/>
    </location>
</feature>
<accession>A0A0C1Y2T9</accession>
<dbReference type="OrthoDB" id="9787729at2"/>
<evidence type="ECO:0000259" key="4">
    <source>
        <dbReference type="Pfam" id="PF01058"/>
    </source>
</evidence>
<dbReference type="Pfam" id="PF01058">
    <property type="entry name" value="Oxidored_q6"/>
    <property type="match status" value="1"/>
</dbReference>
<evidence type="ECO:0000256" key="1">
    <source>
        <dbReference type="ARBA" id="ARBA00001927"/>
    </source>
</evidence>
<keyword evidence="3" id="KW-0408">Iron</keyword>
<dbReference type="Proteomes" id="UP000031572">
    <property type="component" value="Unassembled WGS sequence"/>
</dbReference>
<dbReference type="RefSeq" id="WP_040040210.1">
    <property type="nucleotide sequence ID" value="NZ_JWJG01000028.1"/>
</dbReference>
<evidence type="ECO:0000313" key="5">
    <source>
        <dbReference type="EMBL" id="KIF81383.1"/>
    </source>
</evidence>
<dbReference type="PANTHER" id="PTHR42845">
    <property type="entry name" value="COENZYME F420-REDUCING HYDROGENASE, GAMMA SUBUNIT"/>
    <property type="match status" value="1"/>
</dbReference>
<evidence type="ECO:0000256" key="2">
    <source>
        <dbReference type="ARBA" id="ARBA00023002"/>
    </source>
</evidence>
<organism evidence="5 6">
    <name type="scientific">Noviherbaspirillum autotrophicum</name>
    <dbReference type="NCBI Taxonomy" id="709839"/>
    <lineage>
        <taxon>Bacteria</taxon>
        <taxon>Pseudomonadati</taxon>
        <taxon>Pseudomonadota</taxon>
        <taxon>Betaproteobacteria</taxon>
        <taxon>Burkholderiales</taxon>
        <taxon>Oxalobacteraceae</taxon>
        <taxon>Noviherbaspirillum</taxon>
    </lineage>
</organism>
<reference evidence="5 6" key="1">
    <citation type="submission" date="2014-12" db="EMBL/GenBank/DDBJ databases">
        <title>Denitrispirillum autotrophicum gen. nov., sp. nov., Denitrifying, Facultatively Autotrophic Bacteria Isolated from Rice Paddy Soil.</title>
        <authorList>
            <person name="Ishii S."/>
            <person name="Ashida N."/>
            <person name="Ohno H."/>
            <person name="Otsuka S."/>
            <person name="Yokota A."/>
            <person name="Senoo K."/>
        </authorList>
    </citation>
    <scope>NUCLEOTIDE SEQUENCE [LARGE SCALE GENOMIC DNA]</scope>
    <source>
        <strain evidence="5 6">TSA66</strain>
    </source>
</reference>
<evidence type="ECO:0000256" key="3">
    <source>
        <dbReference type="ARBA" id="ARBA00023291"/>
    </source>
</evidence>
<dbReference type="GO" id="GO:0016491">
    <property type="term" value="F:oxidoreductase activity"/>
    <property type="evidence" value="ECO:0007669"/>
    <property type="project" value="UniProtKB-KW"/>
</dbReference>
<dbReference type="STRING" id="709839.TSA66_12055"/>
<keyword evidence="3" id="KW-0003">3Fe-4S</keyword>
<dbReference type="Gene3D" id="3.40.50.700">
    <property type="entry name" value="NADH:ubiquinone oxidoreductase-like, 20kDa subunit"/>
    <property type="match status" value="1"/>
</dbReference>
<dbReference type="InterPro" id="IPR051349">
    <property type="entry name" value="Hydrogenase_assoc-protein"/>
</dbReference>
<keyword evidence="3" id="KW-0411">Iron-sulfur</keyword>
<keyword evidence="2" id="KW-0560">Oxidoreductase</keyword>
<protein>
    <submittedName>
        <fullName evidence="5">Sulfhydrogenase subunit delta</fullName>
    </submittedName>
</protein>
<dbReference type="GO" id="GO:0051538">
    <property type="term" value="F:3 iron, 4 sulfur cluster binding"/>
    <property type="evidence" value="ECO:0007669"/>
    <property type="project" value="UniProtKB-KW"/>
</dbReference>
<dbReference type="SUPFAM" id="SSF56770">
    <property type="entry name" value="HydA/Nqo6-like"/>
    <property type="match status" value="1"/>
</dbReference>
<evidence type="ECO:0000313" key="6">
    <source>
        <dbReference type="Proteomes" id="UP000031572"/>
    </source>
</evidence>
<dbReference type="InterPro" id="IPR006137">
    <property type="entry name" value="NADH_UbQ_OxRdtase-like_20kDa"/>
</dbReference>
<keyword evidence="6" id="KW-1185">Reference proteome</keyword>
<dbReference type="InterPro" id="IPR037024">
    <property type="entry name" value="NiFe_Hase_small_N_sf"/>
</dbReference>
<sequence>MEPKPRIAVHKFASCDGCQLAFLNLGQTLVQLAGLVDIVHFAEAGPLAFDEHVDVAFVEGSVSTAHDEQRILQVRANCTMLVTIGACATAGGVQALRSMADAKAWVKDIYASPEYIDSLATSTPISDHVKVDLELWGCPVNGRQVIGALRSLLSGFVPPEEEDKVCLECKRRQNVCVMVAHDIPCMGPVTRTGCGALCPSFGRDCYGCYGPAENLNTASLSHRLEGIGLVREEIARRYLFINNGAPEFRQAGLAAREKTDD</sequence>
<comment type="cofactor">
    <cofactor evidence="1">
        <name>[3Fe-4S] cluster</name>
        <dbReference type="ChEBI" id="CHEBI:21137"/>
    </cofactor>
</comment>
<proteinExistence type="predicted"/>
<dbReference type="AlphaFoldDB" id="A0A0C1Y2T9"/>
<name>A0A0C1Y2T9_9BURK</name>
<dbReference type="EMBL" id="JWJG01000028">
    <property type="protein sequence ID" value="KIF81383.1"/>
    <property type="molecule type" value="Genomic_DNA"/>
</dbReference>
<dbReference type="PANTHER" id="PTHR42845:SF3">
    <property type="entry name" value="CYTOSOLIC NIFE-HYDROGENASE, DELTA SUBUNIT"/>
    <property type="match status" value="1"/>
</dbReference>
<comment type="caution">
    <text evidence="5">The sequence shown here is derived from an EMBL/GenBank/DDBJ whole genome shotgun (WGS) entry which is preliminary data.</text>
</comment>
<keyword evidence="3" id="KW-0479">Metal-binding</keyword>